<feature type="transmembrane region" description="Helical" evidence="1">
    <location>
        <begin position="108"/>
        <end position="129"/>
    </location>
</feature>
<feature type="transmembrane region" description="Helical" evidence="1">
    <location>
        <begin position="292"/>
        <end position="309"/>
    </location>
</feature>
<dbReference type="PANTHER" id="PTHR38454">
    <property type="entry name" value="INTEGRAL MEMBRANE PROTEIN-RELATED"/>
    <property type="match status" value="1"/>
</dbReference>
<feature type="transmembrane region" description="Helical" evidence="1">
    <location>
        <begin position="409"/>
        <end position="427"/>
    </location>
</feature>
<sequence>MLQEKDNYLKQNLFTKSKIPYYLSFFIPFIIFFMYFALHKFNILTVDLGQQYVDFFSFLRNSLFTHPSNLIYSFQNGLGNSMLGTDAYYLLSPFNLILFLFSKNQLPIAILLLITLKIGAMGVSSFFYWKKRIPDYYALSSSLAYALCGYVIANHFNLMWLDSAILLPLLVNEIDHCLYNKTNHLILLTFLLWFTNFYTGFMVLLFGFLYFLSQLAFTQFKKEALINYFKASILGSLISAFILLPVLFEMLAGKASSPAHWSFGFQFSPFEELSKLALGAYSFHEMEAGMPNIYLTMPFLLFIMTYFTSNKIDWKPKLANLLLFIFLVFSLFWTPLVLVWHLGQFPVWYPGRFSFILIFFSLNLATLFIKQQSQLSTVQKIFIAILGTGLSFYLAFITNKIEFLNNTNLIISCLFLALAVIYICFLYNQNLISGKLLFGIIIIEITVNTILSLNNLAYQNNADYQNFSKTTNQVTQYLKKTNPGFYRVEKTFYRSDDDPFTANYYGISNFNSISDQKVLTLLQNLGYLHNSNSYTNYGGSPITDNILGIKYYLTPNYAYKKLSFDNQNERLDVNGYHFIKQFSGLNLYQNQTAFPLLFLTSASATKIHFDEDNPTRNQVLLFNKITTNKSPLFHSIILPSTKTINATSSPDNNLEFTQKNIAKPTSISFNFILSTQNSYYLELPDTLNNDQTDLFINGTNINIDTRDPQSRLINFAYHQKGQKIKIIFNIKNRKLDLNGINLWELNNSAVSQLSQQFLQNQPSFSQKGLIIRSHFSTDKTQTLATTIPFNRNWLILDNGHLVKKKLFANTFLSIQITKGKHDLKLVYVPFALIIGVIISLFTLIFLKKRKC</sequence>
<feature type="transmembrane region" description="Helical" evidence="1">
    <location>
        <begin position="321"/>
        <end position="343"/>
    </location>
</feature>
<dbReference type="EMBL" id="SRYV01000010">
    <property type="protein sequence ID" value="TGY14704.1"/>
    <property type="molecule type" value="Genomic_DNA"/>
</dbReference>
<dbReference type="InterPro" id="IPR018580">
    <property type="entry name" value="Uncharacterised_YfhO"/>
</dbReference>
<name>A0A4S2BLL3_9LACO</name>
<keyword evidence="1" id="KW-0812">Transmembrane</keyword>
<evidence type="ECO:0000256" key="1">
    <source>
        <dbReference type="SAM" id="Phobius"/>
    </source>
</evidence>
<dbReference type="Proteomes" id="UP000309117">
    <property type="component" value="Unassembled WGS sequence"/>
</dbReference>
<feature type="transmembrane region" description="Helical" evidence="1">
    <location>
        <begin position="825"/>
        <end position="846"/>
    </location>
</feature>
<dbReference type="RefSeq" id="WP_135960556.1">
    <property type="nucleotide sequence ID" value="NZ_AQFR02000003.1"/>
</dbReference>
<accession>A0A4S2BLL3</accession>
<feature type="transmembrane region" description="Helical" evidence="1">
    <location>
        <begin position="21"/>
        <end position="38"/>
    </location>
</feature>
<comment type="caution">
    <text evidence="2">The sequence shown here is derived from an EMBL/GenBank/DDBJ whole genome shotgun (WGS) entry which is preliminary data.</text>
</comment>
<dbReference type="PANTHER" id="PTHR38454:SF1">
    <property type="entry name" value="INTEGRAL MEMBRANE PROTEIN"/>
    <property type="match status" value="1"/>
</dbReference>
<dbReference type="AlphaFoldDB" id="A0A4S2BLL3"/>
<feature type="transmembrane region" description="Helical" evidence="1">
    <location>
        <begin position="381"/>
        <end position="397"/>
    </location>
</feature>
<feature type="transmembrane region" description="Helical" evidence="1">
    <location>
        <begin position="185"/>
        <end position="212"/>
    </location>
</feature>
<feature type="transmembrane region" description="Helical" evidence="1">
    <location>
        <begin position="224"/>
        <end position="248"/>
    </location>
</feature>
<proteinExistence type="predicted"/>
<feature type="transmembrane region" description="Helical" evidence="1">
    <location>
        <begin position="349"/>
        <end position="369"/>
    </location>
</feature>
<evidence type="ECO:0000313" key="2">
    <source>
        <dbReference type="EMBL" id="TGY14704.1"/>
    </source>
</evidence>
<reference evidence="2 3" key="1">
    <citation type="submission" date="2019-04" db="EMBL/GenBank/DDBJ databases">
        <title>Microbes associate with the intestines of laboratory mice.</title>
        <authorList>
            <person name="Navarre W."/>
            <person name="Wong E."/>
            <person name="Huang K."/>
            <person name="Tropini C."/>
            <person name="Ng K."/>
            <person name="Yu B."/>
        </authorList>
    </citation>
    <scope>NUCLEOTIDE SEQUENCE [LARGE SCALE GENOMIC DNA]</scope>
    <source>
        <strain evidence="2 3">NM61_E11</strain>
    </source>
</reference>
<keyword evidence="1" id="KW-1133">Transmembrane helix</keyword>
<feature type="transmembrane region" description="Helical" evidence="1">
    <location>
        <begin position="136"/>
        <end position="153"/>
    </location>
</feature>
<dbReference type="Pfam" id="PF09586">
    <property type="entry name" value="YfhO"/>
    <property type="match status" value="1"/>
</dbReference>
<protein>
    <submittedName>
        <fullName evidence="2">ABC transporter permease</fullName>
    </submittedName>
</protein>
<organism evidence="2 3">
    <name type="scientific">Lactobacillus intestinalis</name>
    <dbReference type="NCBI Taxonomy" id="151781"/>
    <lineage>
        <taxon>Bacteria</taxon>
        <taxon>Bacillati</taxon>
        <taxon>Bacillota</taxon>
        <taxon>Bacilli</taxon>
        <taxon>Lactobacillales</taxon>
        <taxon>Lactobacillaceae</taxon>
        <taxon>Lactobacillus</taxon>
    </lineage>
</organism>
<gene>
    <name evidence="2" type="ORF">E5351_06500</name>
</gene>
<evidence type="ECO:0000313" key="3">
    <source>
        <dbReference type="Proteomes" id="UP000309117"/>
    </source>
</evidence>
<keyword evidence="1" id="KW-0472">Membrane</keyword>
<feature type="transmembrane region" description="Helical" evidence="1">
    <location>
        <begin position="436"/>
        <end position="458"/>
    </location>
</feature>